<evidence type="ECO:0000256" key="1">
    <source>
        <dbReference type="SAM" id="MobiDB-lite"/>
    </source>
</evidence>
<protein>
    <submittedName>
        <fullName evidence="2 4">Uncharacterized protein</fullName>
    </submittedName>
</protein>
<organism evidence="4">
    <name type="scientific">Hydatigena taeniaeformis</name>
    <name type="common">Feline tapeworm</name>
    <name type="synonym">Taenia taeniaeformis</name>
    <dbReference type="NCBI Taxonomy" id="6205"/>
    <lineage>
        <taxon>Eukaryota</taxon>
        <taxon>Metazoa</taxon>
        <taxon>Spiralia</taxon>
        <taxon>Lophotrochozoa</taxon>
        <taxon>Platyhelminthes</taxon>
        <taxon>Cestoda</taxon>
        <taxon>Eucestoda</taxon>
        <taxon>Cyclophyllidea</taxon>
        <taxon>Taeniidae</taxon>
        <taxon>Hydatigera</taxon>
    </lineage>
</organism>
<dbReference type="Proteomes" id="UP000274429">
    <property type="component" value="Unassembled WGS sequence"/>
</dbReference>
<accession>A0A0R3WVX1</accession>
<gene>
    <name evidence="2" type="ORF">TTAC_LOCUS4896</name>
</gene>
<evidence type="ECO:0000313" key="2">
    <source>
        <dbReference type="EMBL" id="VDM25844.1"/>
    </source>
</evidence>
<feature type="compositionally biased region" description="Acidic residues" evidence="1">
    <location>
        <begin position="148"/>
        <end position="159"/>
    </location>
</feature>
<feature type="region of interest" description="Disordered" evidence="1">
    <location>
        <begin position="114"/>
        <end position="159"/>
    </location>
</feature>
<proteinExistence type="predicted"/>
<keyword evidence="3" id="KW-1185">Reference proteome</keyword>
<reference evidence="4" key="1">
    <citation type="submission" date="2017-02" db="UniProtKB">
        <authorList>
            <consortium name="WormBaseParasite"/>
        </authorList>
    </citation>
    <scope>IDENTIFICATION</scope>
</reference>
<name>A0A0R3WVX1_HYDTA</name>
<dbReference type="EMBL" id="UYWX01005620">
    <property type="protein sequence ID" value="VDM25844.1"/>
    <property type="molecule type" value="Genomic_DNA"/>
</dbReference>
<evidence type="ECO:0000313" key="4">
    <source>
        <dbReference type="WBParaSite" id="TTAC_0000491101-mRNA-1"/>
    </source>
</evidence>
<evidence type="ECO:0000313" key="3">
    <source>
        <dbReference type="Proteomes" id="UP000274429"/>
    </source>
</evidence>
<reference evidence="2 3" key="2">
    <citation type="submission" date="2018-11" db="EMBL/GenBank/DDBJ databases">
        <authorList>
            <consortium name="Pathogen Informatics"/>
        </authorList>
    </citation>
    <scope>NUCLEOTIDE SEQUENCE [LARGE SCALE GENOMIC DNA]</scope>
</reference>
<dbReference type="AlphaFoldDB" id="A0A0R3WVX1"/>
<dbReference type="WBParaSite" id="TTAC_0000491101-mRNA-1">
    <property type="protein sequence ID" value="TTAC_0000491101-mRNA-1"/>
    <property type="gene ID" value="TTAC_0000491101"/>
</dbReference>
<sequence>MLALSVAIATLLCFGLFYLGFIQSHHFRRLLQKTCQPHTVSNPPKERHTALPSAMHNSPLSPYQIPSSRVQQQQGSRLAAPVPFIKEYSDQRATYFEELSKVHDSIAECEEVTTEAQTYRPIPLPRSGKPYLSPKVNIANRISKGGKEEEEEGEEGGGE</sequence>